<evidence type="ECO:0000313" key="2">
    <source>
        <dbReference type="Proteomes" id="UP000255087"/>
    </source>
</evidence>
<protein>
    <submittedName>
        <fullName evidence="1">Uncharacterized protein</fullName>
    </submittedName>
</protein>
<dbReference type="AlphaFoldDB" id="A0A380Q7A1"/>
<dbReference type="Proteomes" id="UP000255087">
    <property type="component" value="Unassembled WGS sequence"/>
</dbReference>
<dbReference type="Gene3D" id="1.10.530.10">
    <property type="match status" value="1"/>
</dbReference>
<reference evidence="1 2" key="1">
    <citation type="submission" date="2018-06" db="EMBL/GenBank/DDBJ databases">
        <authorList>
            <consortium name="Pathogen Informatics"/>
            <person name="Doyle S."/>
        </authorList>
    </citation>
    <scope>NUCLEOTIDE SEQUENCE [LARGE SCALE GENOMIC DNA]</scope>
    <source>
        <strain evidence="1 2">NCTC8580</strain>
    </source>
</reference>
<gene>
    <name evidence="1" type="ORF">NCTC8580_01759</name>
</gene>
<name>A0A380Q7A1_YERPU</name>
<sequence>MDMRNFEQCRVMTKLPSWTFLDVFCGKVLPERFGGGRLYARGFKDAWVKKHSSLIRSAALCYNLPPELLAGARWIEVGGDPKIIDRFAFEIRAIDWCGPVYIDSHFTVTSPLAKTSFGFVSMQLCTAAKAMGLNADQMSTSELRTLSQCLEKDTYNINLAAMHLRQLADYDKLPARLSMNDVKIIGARYNRGTNPSLESIQKIRGMVILLSEIGSTLIDWSGDRIITT</sequence>
<organism evidence="1 2">
    <name type="scientific">Yersinia pseudotuberculosis</name>
    <dbReference type="NCBI Taxonomy" id="633"/>
    <lineage>
        <taxon>Bacteria</taxon>
        <taxon>Pseudomonadati</taxon>
        <taxon>Pseudomonadota</taxon>
        <taxon>Gammaproteobacteria</taxon>
        <taxon>Enterobacterales</taxon>
        <taxon>Yersiniaceae</taxon>
        <taxon>Yersinia</taxon>
    </lineage>
</organism>
<dbReference type="EMBL" id="UHJC01000001">
    <property type="protein sequence ID" value="SUP81755.1"/>
    <property type="molecule type" value="Genomic_DNA"/>
</dbReference>
<evidence type="ECO:0000313" key="1">
    <source>
        <dbReference type="EMBL" id="SUP81755.1"/>
    </source>
</evidence>
<accession>A0A380Q7A1</accession>
<dbReference type="RefSeq" id="WP_181255326.1">
    <property type="nucleotide sequence ID" value="NZ_NCLF01000021.1"/>
</dbReference>
<proteinExistence type="predicted"/>